<feature type="compositionally biased region" description="Basic and acidic residues" evidence="2">
    <location>
        <begin position="96"/>
        <end position="106"/>
    </location>
</feature>
<proteinExistence type="predicted"/>
<dbReference type="RefSeq" id="XP_018147755.1">
    <property type="nucleotide sequence ID" value="XM_018283044.1"/>
</dbReference>
<accession>A0A179G157</accession>
<dbReference type="AlphaFoldDB" id="A0A179G157"/>
<comment type="caution">
    <text evidence="3">The sequence shown here is derived from an EMBL/GenBank/DDBJ whole genome shotgun (WGS) entry which is preliminary data.</text>
</comment>
<dbReference type="STRING" id="1380566.A0A179G157"/>
<evidence type="ECO:0000256" key="1">
    <source>
        <dbReference type="SAM" id="Coils"/>
    </source>
</evidence>
<evidence type="ECO:0000256" key="2">
    <source>
        <dbReference type="SAM" id="MobiDB-lite"/>
    </source>
</evidence>
<feature type="coiled-coil region" evidence="1">
    <location>
        <begin position="156"/>
        <end position="183"/>
    </location>
</feature>
<dbReference type="GeneID" id="28847038"/>
<evidence type="ECO:0000313" key="4">
    <source>
        <dbReference type="Proteomes" id="UP000078397"/>
    </source>
</evidence>
<protein>
    <submittedName>
        <fullName evidence="3">Acid phosphatase-like protein</fullName>
    </submittedName>
</protein>
<feature type="compositionally biased region" description="Basic and acidic residues" evidence="2">
    <location>
        <begin position="376"/>
        <end position="390"/>
    </location>
</feature>
<dbReference type="Proteomes" id="UP000078397">
    <property type="component" value="Unassembled WGS sequence"/>
</dbReference>
<reference evidence="3 4" key="1">
    <citation type="journal article" date="2016" name="PLoS Pathog.">
        <title>Biosynthesis of antibiotic leucinostatins in bio-control fungus Purpureocillium lilacinum and their inhibition on phytophthora revealed by genome mining.</title>
        <authorList>
            <person name="Wang G."/>
            <person name="Liu Z."/>
            <person name="Lin R."/>
            <person name="Li E."/>
            <person name="Mao Z."/>
            <person name="Ling J."/>
            <person name="Yang Y."/>
            <person name="Yin W.B."/>
            <person name="Xie B."/>
        </authorList>
    </citation>
    <scope>NUCLEOTIDE SEQUENCE [LARGE SCALE GENOMIC DNA]</scope>
    <source>
        <strain evidence="3">170</strain>
    </source>
</reference>
<dbReference type="OrthoDB" id="4938577at2759"/>
<feature type="compositionally biased region" description="Low complexity" evidence="2">
    <location>
        <begin position="357"/>
        <end position="369"/>
    </location>
</feature>
<keyword evidence="4" id="KW-1185">Reference proteome</keyword>
<evidence type="ECO:0000313" key="3">
    <source>
        <dbReference type="EMBL" id="OAQ71218.1"/>
    </source>
</evidence>
<dbReference type="KEGG" id="pchm:VFPPC_03552"/>
<name>A0A179G157_METCM</name>
<feature type="compositionally biased region" description="Polar residues" evidence="2">
    <location>
        <begin position="302"/>
        <end position="313"/>
    </location>
</feature>
<feature type="region of interest" description="Disordered" evidence="2">
    <location>
        <begin position="89"/>
        <end position="147"/>
    </location>
</feature>
<keyword evidence="1" id="KW-0175">Coiled coil</keyword>
<organism evidence="3 4">
    <name type="scientific">Pochonia chlamydosporia 170</name>
    <dbReference type="NCBI Taxonomy" id="1380566"/>
    <lineage>
        <taxon>Eukaryota</taxon>
        <taxon>Fungi</taxon>
        <taxon>Dikarya</taxon>
        <taxon>Ascomycota</taxon>
        <taxon>Pezizomycotina</taxon>
        <taxon>Sordariomycetes</taxon>
        <taxon>Hypocreomycetidae</taxon>
        <taxon>Hypocreales</taxon>
        <taxon>Clavicipitaceae</taxon>
        <taxon>Pochonia</taxon>
    </lineage>
</organism>
<feature type="region of interest" description="Disordered" evidence="2">
    <location>
        <begin position="336"/>
        <end position="399"/>
    </location>
</feature>
<dbReference type="EMBL" id="LSBJ02000002">
    <property type="protein sequence ID" value="OAQ71218.1"/>
    <property type="molecule type" value="Genomic_DNA"/>
</dbReference>
<gene>
    <name evidence="3" type="ORF">VFPPC_03552</name>
</gene>
<feature type="region of interest" description="Disordered" evidence="2">
    <location>
        <begin position="298"/>
        <end position="319"/>
    </location>
</feature>
<sequence>MSGCSLEANAPEEEFWIKSNKLYSEESILFPPDLYAPNYQPTQRHPRRHEDEFVRQGSRFRPLELSIYMPDRRISPILPHFEFPRIITPPPPPAYRAERSEDDHRVSRQRSYSSMSFHVPRRHPVDISPSAAQDELPPQIPAKSKYRRRAYTAPEVDAIKERVASALIEVEMLQKQIDDVIERQSIYASSRPSTSHSMARTIPELEPMPSIPALPPAAPSFAERLNADIERPQTAPLKISKTLNSDYRKASEEGIKTTLQQTQEVREQQPLPPPLPLVLRPPLRKKKSFSRVSTWLFPGQEQGKNGSFESVTNRPRPVKNSEGFYQIVSADGTVGHRSCESIDSMSTWDTEDEERSPPTTWSPQSTPASKQGEQTTIERRATFGKNDARLGKPPVGVAV</sequence>